<dbReference type="Proteomes" id="UP000000323">
    <property type="component" value="Chromosome 1"/>
</dbReference>
<dbReference type="RefSeq" id="WP_012874755.1">
    <property type="nucleotide sequence ID" value="NC_013525.1"/>
</dbReference>
<dbReference type="KEGG" id="ttr:Tter_0803"/>
<feature type="domain" description="PPM-type phosphatase" evidence="1">
    <location>
        <begin position="3"/>
        <end position="219"/>
    </location>
</feature>
<dbReference type="Gene3D" id="3.60.40.10">
    <property type="entry name" value="PPM-type phosphatase domain"/>
    <property type="match status" value="1"/>
</dbReference>
<evidence type="ECO:0000259" key="1">
    <source>
        <dbReference type="SMART" id="SM00331"/>
    </source>
</evidence>
<name>D1CFL4_THET1</name>
<protein>
    <submittedName>
        <fullName evidence="2">Protein serine/threonine phosphatase</fullName>
    </submittedName>
</protein>
<dbReference type="InterPro" id="IPR039248">
    <property type="entry name" value="Ptase_RsbX"/>
</dbReference>
<reference evidence="3" key="1">
    <citation type="journal article" date="2010" name="Stand. Genomic Sci.">
        <title>Complete genome sequence of 'Thermobaculum terrenum' type strain (YNP1).</title>
        <authorList>
            <person name="Kiss H."/>
            <person name="Cleland D."/>
            <person name="Lapidus A."/>
            <person name="Lucas S."/>
            <person name="Glavina Del Rio T."/>
            <person name="Nolan M."/>
            <person name="Tice H."/>
            <person name="Han C."/>
            <person name="Goodwin L."/>
            <person name="Pitluck S."/>
            <person name="Liolios K."/>
            <person name="Ivanova N."/>
            <person name="Mavromatis K."/>
            <person name="Ovchinnikova G."/>
            <person name="Pati A."/>
            <person name="Chen A."/>
            <person name="Palaniappan K."/>
            <person name="Land M."/>
            <person name="Hauser L."/>
            <person name="Chang Y."/>
            <person name="Jeffries C."/>
            <person name="Lu M."/>
            <person name="Brettin T."/>
            <person name="Detter J."/>
            <person name="Goker M."/>
            <person name="Tindall B."/>
            <person name="Beck B."/>
            <person name="McDermott T."/>
            <person name="Woyke T."/>
            <person name="Bristow J."/>
            <person name="Eisen J."/>
            <person name="Markowitz V."/>
            <person name="Hugenholtz P."/>
            <person name="Kyrpides N."/>
            <person name="Klenk H."/>
            <person name="Cheng J."/>
        </authorList>
    </citation>
    <scope>NUCLEOTIDE SEQUENCE [LARGE SCALE GENOMIC DNA]</scope>
    <source>
        <strain evidence="3">ATCC BAA-798 / YNP1</strain>
    </source>
</reference>
<gene>
    <name evidence="2" type="ordered locus">Tter_0803</name>
</gene>
<organism evidence="2 3">
    <name type="scientific">Thermobaculum terrenum (strain ATCC BAA-798 / CCMEE 7001 / YNP1)</name>
    <dbReference type="NCBI Taxonomy" id="525904"/>
    <lineage>
        <taxon>Bacteria</taxon>
        <taxon>Bacillati</taxon>
        <taxon>Chloroflexota</taxon>
        <taxon>Chloroflexia</taxon>
        <taxon>Candidatus Thermobaculales</taxon>
        <taxon>Candidatus Thermobaculaceae</taxon>
        <taxon>Thermobaculum</taxon>
    </lineage>
</organism>
<dbReference type="EMBL" id="CP001825">
    <property type="protein sequence ID" value="ACZ41720.1"/>
    <property type="molecule type" value="Genomic_DNA"/>
</dbReference>
<sequence length="246" mass="26622">MWQLDVAISKLNRYASRDSGDTVEVVERPSGGLSIVIADAQGSGYAAKTLSNLVTSKAVGLLKEGVRDTAVHEALHDHLYHYRGGRVSCALITISADTKDKVCRITTNSSVPVYLVESNGNPIIKELSGSSNSLGIYPETRPCYLTIPLRPEIMIIAMTDGILNAGRRASRNLDLQELISCCLSVGKTPADLADCILTKAVELDSGRPSDDMSIAILSVSKREKDEERRTMSIVMPIREDMLASEG</sequence>
<dbReference type="STRING" id="525904.Tter_0803"/>
<dbReference type="PANTHER" id="PTHR35801">
    <property type="entry name" value="PHOSPHOSERINE PHOSPHATASE RSBX"/>
    <property type="match status" value="1"/>
</dbReference>
<accession>D1CFL4</accession>
<dbReference type="SUPFAM" id="SSF81606">
    <property type="entry name" value="PP2C-like"/>
    <property type="match status" value="1"/>
</dbReference>
<evidence type="ECO:0000313" key="2">
    <source>
        <dbReference type="EMBL" id="ACZ41720.1"/>
    </source>
</evidence>
<keyword evidence="3" id="KW-1185">Reference proteome</keyword>
<evidence type="ECO:0000313" key="3">
    <source>
        <dbReference type="Proteomes" id="UP000000323"/>
    </source>
</evidence>
<dbReference type="eggNOG" id="COG2208">
    <property type="taxonomic scope" value="Bacteria"/>
</dbReference>
<proteinExistence type="predicted"/>
<dbReference type="AlphaFoldDB" id="D1CFL4"/>
<dbReference type="InterPro" id="IPR036457">
    <property type="entry name" value="PPM-type-like_dom_sf"/>
</dbReference>
<dbReference type="SMART" id="SM00331">
    <property type="entry name" value="PP2C_SIG"/>
    <property type="match status" value="1"/>
</dbReference>
<dbReference type="PANTHER" id="PTHR35801:SF1">
    <property type="entry name" value="PHOSPHOSERINE PHOSPHATASE RSBX"/>
    <property type="match status" value="1"/>
</dbReference>
<dbReference type="Pfam" id="PF07228">
    <property type="entry name" value="SpoIIE"/>
    <property type="match status" value="1"/>
</dbReference>
<dbReference type="InterPro" id="IPR001932">
    <property type="entry name" value="PPM-type_phosphatase-like_dom"/>
</dbReference>
<dbReference type="HOGENOM" id="CLU_1102167_0_0_0"/>